<accession>A0A812ITG2</accession>
<protein>
    <submittedName>
        <fullName evidence="1">HXT9 protein</fullName>
    </submittedName>
</protein>
<feature type="non-terminal residue" evidence="1">
    <location>
        <position position="100"/>
    </location>
</feature>
<name>A0A812ITG2_SYMPI</name>
<gene>
    <name evidence="1" type="primary">HXT9</name>
    <name evidence="1" type="ORF">SPIL2461_LOCUS1253</name>
</gene>
<comment type="caution">
    <text evidence="1">The sequence shown here is derived from an EMBL/GenBank/DDBJ whole genome shotgun (WGS) entry which is preliminary data.</text>
</comment>
<dbReference type="Proteomes" id="UP000649617">
    <property type="component" value="Unassembled WGS sequence"/>
</dbReference>
<reference evidence="1" key="1">
    <citation type="submission" date="2021-02" db="EMBL/GenBank/DDBJ databases">
        <authorList>
            <person name="Dougan E. K."/>
            <person name="Rhodes N."/>
            <person name="Thang M."/>
            <person name="Chan C."/>
        </authorList>
    </citation>
    <scope>NUCLEOTIDE SEQUENCE</scope>
</reference>
<dbReference type="AlphaFoldDB" id="A0A812ITG2"/>
<sequence length="100" mass="11459">MERVSERADSEATYSELRRWISKEYGSTGLHQLQEASKVSGNTSIKVLKDFFTWFRDEYPYYRGACKSCENNTDFLGLVRPGESERTEGGAGVCEMYFCT</sequence>
<keyword evidence="2" id="KW-1185">Reference proteome</keyword>
<evidence type="ECO:0000313" key="1">
    <source>
        <dbReference type="EMBL" id="CAE7185702.1"/>
    </source>
</evidence>
<organism evidence="1 2">
    <name type="scientific">Symbiodinium pilosum</name>
    <name type="common">Dinoflagellate</name>
    <dbReference type="NCBI Taxonomy" id="2952"/>
    <lineage>
        <taxon>Eukaryota</taxon>
        <taxon>Sar</taxon>
        <taxon>Alveolata</taxon>
        <taxon>Dinophyceae</taxon>
        <taxon>Suessiales</taxon>
        <taxon>Symbiodiniaceae</taxon>
        <taxon>Symbiodinium</taxon>
    </lineage>
</organism>
<proteinExistence type="predicted"/>
<evidence type="ECO:0000313" key="2">
    <source>
        <dbReference type="Proteomes" id="UP000649617"/>
    </source>
</evidence>
<dbReference type="EMBL" id="CAJNIZ010001223">
    <property type="protein sequence ID" value="CAE7185702.1"/>
    <property type="molecule type" value="Genomic_DNA"/>
</dbReference>